<evidence type="ECO:0000256" key="6">
    <source>
        <dbReference type="ARBA" id="ARBA00022889"/>
    </source>
</evidence>
<dbReference type="SUPFAM" id="SSF69179">
    <property type="entry name" value="Integrin domains"/>
    <property type="match status" value="3"/>
</dbReference>
<proteinExistence type="inferred from homology"/>
<comment type="subcellular location">
    <subcellularLocation>
        <location evidence="1 13">Membrane</location>
        <topology evidence="1 13">Single-pass type I membrane protein</topology>
    </subcellularLocation>
</comment>
<dbReference type="PROSITE" id="PS00242">
    <property type="entry name" value="INTEGRIN_ALPHA"/>
    <property type="match status" value="1"/>
</dbReference>
<dbReference type="Gene3D" id="2.60.40.1460">
    <property type="entry name" value="Integrin domains. Chain A, domain 2"/>
    <property type="match status" value="1"/>
</dbReference>
<comment type="similarity">
    <text evidence="2 13">Belongs to the integrin alpha chain family.</text>
</comment>
<evidence type="ECO:0008006" key="20">
    <source>
        <dbReference type="Google" id="ProtNLM"/>
    </source>
</evidence>
<keyword evidence="6 13" id="KW-0130">Cell adhesion</keyword>
<dbReference type="Pfam" id="PF20805">
    <property type="entry name" value="Integrin_A_Ig_2"/>
    <property type="match status" value="1"/>
</dbReference>
<gene>
    <name evidence="18" type="ORF">BOKJ2_LOCUS5265</name>
</gene>
<dbReference type="GO" id="GO:0007160">
    <property type="term" value="P:cell-matrix adhesion"/>
    <property type="evidence" value="ECO:0007669"/>
    <property type="project" value="TreeGrafter"/>
</dbReference>
<dbReference type="InterPro" id="IPR048285">
    <property type="entry name" value="Integrin_alpha_Ig-like_2"/>
</dbReference>
<evidence type="ECO:0000259" key="15">
    <source>
        <dbReference type="Pfam" id="PF08441"/>
    </source>
</evidence>
<dbReference type="GO" id="GO:0007229">
    <property type="term" value="P:integrin-mediated signaling pathway"/>
    <property type="evidence" value="ECO:0007669"/>
    <property type="project" value="UniProtKB-KW"/>
</dbReference>
<dbReference type="GO" id="GO:0098609">
    <property type="term" value="P:cell-cell adhesion"/>
    <property type="evidence" value="ECO:0007669"/>
    <property type="project" value="TreeGrafter"/>
</dbReference>
<keyword evidence="4 13" id="KW-0732">Signal</keyword>
<evidence type="ECO:0000313" key="19">
    <source>
        <dbReference type="Proteomes" id="UP000614601"/>
    </source>
</evidence>
<dbReference type="Gene3D" id="2.60.40.1530">
    <property type="entry name" value="ntegrin, alpha v. Chain A, domain 4"/>
    <property type="match status" value="1"/>
</dbReference>
<dbReference type="InterPro" id="IPR013649">
    <property type="entry name" value="Integrin_alpha_Ig-like_1"/>
</dbReference>
<dbReference type="SUPFAM" id="SSF69318">
    <property type="entry name" value="Integrin alpha N-terminal domain"/>
    <property type="match status" value="1"/>
</dbReference>
<evidence type="ECO:0000256" key="13">
    <source>
        <dbReference type="RuleBase" id="RU003762"/>
    </source>
</evidence>
<dbReference type="EMBL" id="CAJFDH010000003">
    <property type="protein sequence ID" value="CAD5213783.1"/>
    <property type="molecule type" value="Genomic_DNA"/>
</dbReference>
<dbReference type="InterPro" id="IPR013517">
    <property type="entry name" value="FG-GAP"/>
</dbReference>
<keyword evidence="5" id="KW-0677">Repeat</keyword>
<evidence type="ECO:0000256" key="5">
    <source>
        <dbReference type="ARBA" id="ARBA00022737"/>
    </source>
</evidence>
<comment type="caution">
    <text evidence="18">The sequence shown here is derived from an EMBL/GenBank/DDBJ whole genome shotgun (WGS) entry which is preliminary data.</text>
</comment>
<evidence type="ECO:0000256" key="14">
    <source>
        <dbReference type="SAM" id="MobiDB-lite"/>
    </source>
</evidence>
<dbReference type="EMBL" id="CAJFCW020000003">
    <property type="protein sequence ID" value="CAG9101561.1"/>
    <property type="molecule type" value="Genomic_DNA"/>
</dbReference>
<feature type="signal peptide" evidence="13">
    <location>
        <begin position="1"/>
        <end position="24"/>
    </location>
</feature>
<dbReference type="InterPro" id="IPR048286">
    <property type="entry name" value="Integrin_alpha_Ig-like_3"/>
</dbReference>
<evidence type="ECO:0000256" key="2">
    <source>
        <dbReference type="ARBA" id="ARBA00008054"/>
    </source>
</evidence>
<evidence type="ECO:0000256" key="7">
    <source>
        <dbReference type="ARBA" id="ARBA00022989"/>
    </source>
</evidence>
<feature type="compositionally biased region" description="Basic residues" evidence="14">
    <location>
        <begin position="951"/>
        <end position="960"/>
    </location>
</feature>
<dbReference type="Gene3D" id="2.130.10.130">
    <property type="entry name" value="Integrin alpha, N-terminal"/>
    <property type="match status" value="1"/>
</dbReference>
<evidence type="ECO:0000259" key="16">
    <source>
        <dbReference type="Pfam" id="PF20805"/>
    </source>
</evidence>
<evidence type="ECO:0000256" key="4">
    <source>
        <dbReference type="ARBA" id="ARBA00022729"/>
    </source>
</evidence>
<dbReference type="Gene3D" id="2.60.40.1510">
    <property type="entry name" value="ntegrin, alpha v. Chain A, domain 3"/>
    <property type="match status" value="1"/>
</dbReference>
<keyword evidence="3 13" id="KW-0812">Transmembrane</keyword>
<feature type="transmembrane region" description="Helical" evidence="13">
    <location>
        <begin position="1098"/>
        <end position="1120"/>
    </location>
</feature>
<feature type="compositionally biased region" description="Basic and acidic residues" evidence="14">
    <location>
        <begin position="927"/>
        <end position="942"/>
    </location>
</feature>
<organism evidence="18 19">
    <name type="scientific">Bursaphelenchus okinawaensis</name>
    <dbReference type="NCBI Taxonomy" id="465554"/>
    <lineage>
        <taxon>Eukaryota</taxon>
        <taxon>Metazoa</taxon>
        <taxon>Ecdysozoa</taxon>
        <taxon>Nematoda</taxon>
        <taxon>Chromadorea</taxon>
        <taxon>Rhabditida</taxon>
        <taxon>Tylenchina</taxon>
        <taxon>Tylenchomorpha</taxon>
        <taxon>Aphelenchoidea</taxon>
        <taxon>Aphelenchoididae</taxon>
        <taxon>Bursaphelenchus</taxon>
    </lineage>
</organism>
<dbReference type="SMART" id="SM00191">
    <property type="entry name" value="Int_alpha"/>
    <property type="match status" value="6"/>
</dbReference>
<keyword evidence="19" id="KW-1185">Reference proteome</keyword>
<dbReference type="PRINTS" id="PR01185">
    <property type="entry name" value="INTEGRINA"/>
</dbReference>
<evidence type="ECO:0000256" key="10">
    <source>
        <dbReference type="ARBA" id="ARBA00023170"/>
    </source>
</evidence>
<evidence type="ECO:0000256" key="11">
    <source>
        <dbReference type="ARBA" id="ARBA00023180"/>
    </source>
</evidence>
<evidence type="ECO:0000256" key="1">
    <source>
        <dbReference type="ARBA" id="ARBA00004479"/>
    </source>
</evidence>
<evidence type="ECO:0000256" key="8">
    <source>
        <dbReference type="ARBA" id="ARBA00023037"/>
    </source>
</evidence>
<feature type="domain" description="Integrin alpha second immunoglobulin-like" evidence="16">
    <location>
        <begin position="633"/>
        <end position="783"/>
    </location>
</feature>
<dbReference type="GO" id="GO:0005178">
    <property type="term" value="F:integrin binding"/>
    <property type="evidence" value="ECO:0007669"/>
    <property type="project" value="TreeGrafter"/>
</dbReference>
<feature type="repeat" description="FG-GAP" evidence="12">
    <location>
        <begin position="355"/>
        <end position="414"/>
    </location>
</feature>
<dbReference type="Gene3D" id="1.20.5.930">
    <property type="entry name" value="Bicelle-embedded integrin alpha(iib) transmembrane segment"/>
    <property type="match status" value="1"/>
</dbReference>
<keyword evidence="10 13" id="KW-0675">Receptor</keyword>
<dbReference type="Pfam" id="PF08441">
    <property type="entry name" value="Integrin_A_Ig_1"/>
    <property type="match status" value="1"/>
</dbReference>
<dbReference type="PANTHER" id="PTHR23220">
    <property type="entry name" value="INTEGRIN ALPHA"/>
    <property type="match status" value="1"/>
</dbReference>
<feature type="chain" id="PRO_5035952858" description="Integrin alpha-2 domain-containing protein" evidence="13">
    <location>
        <begin position="25"/>
        <end position="1145"/>
    </location>
</feature>
<dbReference type="Proteomes" id="UP000614601">
    <property type="component" value="Unassembled WGS sequence"/>
</dbReference>
<dbReference type="Pfam" id="PF20806">
    <property type="entry name" value="Integrin_A_Ig_3"/>
    <property type="match status" value="1"/>
</dbReference>
<feature type="region of interest" description="Disordered" evidence="14">
    <location>
        <begin position="893"/>
        <end position="972"/>
    </location>
</feature>
<dbReference type="GO" id="GO:0009897">
    <property type="term" value="C:external side of plasma membrane"/>
    <property type="evidence" value="ECO:0007669"/>
    <property type="project" value="TreeGrafter"/>
</dbReference>
<dbReference type="PROSITE" id="PS51470">
    <property type="entry name" value="FG_GAP"/>
    <property type="match status" value="5"/>
</dbReference>
<feature type="repeat" description="FG-GAP" evidence="12">
    <location>
        <begin position="29"/>
        <end position="90"/>
    </location>
</feature>
<dbReference type="InterPro" id="IPR018184">
    <property type="entry name" value="Integrin_alpha_C_CS"/>
</dbReference>
<dbReference type="InterPro" id="IPR032695">
    <property type="entry name" value="Integrin_dom_sf"/>
</dbReference>
<protein>
    <recommendedName>
        <fullName evidence="20">Integrin alpha-2 domain-containing protein</fullName>
    </recommendedName>
</protein>
<name>A0A811KDG7_9BILA</name>
<evidence type="ECO:0000256" key="9">
    <source>
        <dbReference type="ARBA" id="ARBA00023136"/>
    </source>
</evidence>
<feature type="domain" description="Integrin alpha third immunoglobulin-like" evidence="17">
    <location>
        <begin position="789"/>
        <end position="1086"/>
    </location>
</feature>
<feature type="compositionally biased region" description="Basic and acidic residues" evidence="14">
    <location>
        <begin position="961"/>
        <end position="972"/>
    </location>
</feature>
<accession>A0A811KDG7</accession>
<evidence type="ECO:0000313" key="18">
    <source>
        <dbReference type="EMBL" id="CAD5213783.1"/>
    </source>
</evidence>
<dbReference type="AlphaFoldDB" id="A0A811KDG7"/>
<keyword evidence="8 13" id="KW-0401">Integrin</keyword>
<keyword evidence="7 13" id="KW-1133">Transmembrane helix</keyword>
<sequence>MTKKRSTLRVVFLLVVYAFLGSKAFNIDTKQPLIHRGQPNTGFGYSIDFYKSGNTVELLAGAPFGRTNQRDITRAGTVYKCETTSNRCAEIVFDRTGNERRLNGSRLLPIEDKSYQMFGATVIASKNSDGVLACAPHYKYFFSRFEVVEPVGTCFYATENFNKITEFAPCRQEPARHGRHRFGYGMCGFSAAIPNNGDKRLYISAPGVWYWQGAVFSQSISNVTDRPETPAGPAETDNSYMGYASAAADFTGDGVDEVVVGAPRANSLIGKVTILDEKLNVILNLTDPHGQRGQYYGASVITTDLNNDGKADLIVGSPFYTDYTTVLDAKTQEHKPQYDIGKVYVYIQAGARAFKDPIQLKGHEQWGRFGHALAAAGDLNGDGFNDFIVGAPYDGENRQGAIYVYHGSEEGVRKEHTQRIHARDIAGDLRTFGFSLTAGRDIDRNDYPDIAVGSMDSAKAVILKTKPVIQITGFVKTTRKTINLDDKTCVTEFGRLPCEKVKFCLKFAGKTQHNNVDVKVQVNLDSKNKQSPRAFFARRDLDKKRGVSIDKSAVSREQPDIITQNIVLNKNREVCETYDVYVPETIRDKISPILINVNYTYQEKRAQPGQLEPAVDTTLPQAFVTELTIEKDCGDDNVCVPDLQVRAKTNKEKFTIGTEDKTVTLNVTVDNKGEDSYLTQFKIEVPAGFEYGGVESYDNKHKVACSPTDETKVEKDENAPQEFVCEVGNPLPANERADFGVKLTGESVDASKEFVEVKMSVNSTNAEEEGSTGDNDLTVRIPIEVKAQLSLIGRSNPEQVDYSIRNRTLAEAATFDFEVGPVVSHLFQVINRGPSVINGAKLDIFWPSFSDKGKTLLYLIDMPFVSDPLKARCQVKQGANVNPAGLAISNQHVPTQSSLPDEAEEADKTDADGQYYADDGEEDFEDDRVPYEHEDEPEYNKDDEYETENYRKKRAARRKKDGNANRRQPDALKRKLREQKHQMREAVQQAKQVGKATEYRGPLIPNHLNCASLNCTQISCDIGELGADEYVLVEVFSRLWLNSLIDADSHEAEVSSLAFAQITSLPYAPKYQPPPQVIAVTTNVNPIDPESIGWGLPWWLWLLAILIGLLLLLLIIYCCWRCGFFKRNRPQYEKAEFNRENYEDY</sequence>
<dbReference type="InterPro" id="IPR013519">
    <property type="entry name" value="Int_alpha_beta-p"/>
</dbReference>
<evidence type="ECO:0000256" key="12">
    <source>
        <dbReference type="PROSITE-ProRule" id="PRU00803"/>
    </source>
</evidence>
<dbReference type="GO" id="GO:0048513">
    <property type="term" value="P:animal organ development"/>
    <property type="evidence" value="ECO:0007669"/>
    <property type="project" value="UniProtKB-ARBA"/>
</dbReference>
<dbReference type="Pfam" id="PF01839">
    <property type="entry name" value="FG-GAP"/>
    <property type="match status" value="3"/>
</dbReference>
<dbReference type="InterPro" id="IPR028994">
    <property type="entry name" value="Integrin_alpha_N"/>
</dbReference>
<evidence type="ECO:0000256" key="3">
    <source>
        <dbReference type="ARBA" id="ARBA00022692"/>
    </source>
</evidence>
<keyword evidence="11" id="KW-0325">Glycoprotein</keyword>
<feature type="repeat" description="FG-GAP" evidence="12">
    <location>
        <begin position="285"/>
        <end position="338"/>
    </location>
</feature>
<evidence type="ECO:0000259" key="17">
    <source>
        <dbReference type="Pfam" id="PF20806"/>
    </source>
</evidence>
<dbReference type="OrthoDB" id="5317514at2759"/>
<feature type="repeat" description="FG-GAP" evidence="12">
    <location>
        <begin position="418"/>
        <end position="480"/>
    </location>
</feature>
<dbReference type="Proteomes" id="UP000783686">
    <property type="component" value="Unassembled WGS sequence"/>
</dbReference>
<dbReference type="InterPro" id="IPR000413">
    <property type="entry name" value="Integrin_alpha"/>
</dbReference>
<reference evidence="18" key="1">
    <citation type="submission" date="2020-09" db="EMBL/GenBank/DDBJ databases">
        <authorList>
            <person name="Kikuchi T."/>
        </authorList>
    </citation>
    <scope>NUCLEOTIDE SEQUENCE</scope>
    <source>
        <strain evidence="18">SH1</strain>
    </source>
</reference>
<dbReference type="GO" id="GO:0008305">
    <property type="term" value="C:integrin complex"/>
    <property type="evidence" value="ECO:0007669"/>
    <property type="project" value="InterPro"/>
</dbReference>
<keyword evidence="9 13" id="KW-0472">Membrane</keyword>
<feature type="domain" description="Integrin alpha first immunoglubulin-like" evidence="15">
    <location>
        <begin position="465"/>
        <end position="632"/>
    </location>
</feature>
<dbReference type="GO" id="GO:0033627">
    <property type="term" value="P:cell adhesion mediated by integrin"/>
    <property type="evidence" value="ECO:0007669"/>
    <property type="project" value="TreeGrafter"/>
</dbReference>
<dbReference type="PANTHER" id="PTHR23220:SF133">
    <property type="entry name" value="INTEGRIN ALPHA-PS2"/>
    <property type="match status" value="1"/>
</dbReference>
<feature type="repeat" description="FG-GAP" evidence="12">
    <location>
        <begin position="228"/>
        <end position="284"/>
    </location>
</feature>